<dbReference type="InterPro" id="IPR036259">
    <property type="entry name" value="MFS_trans_sf"/>
</dbReference>
<evidence type="ECO:0000313" key="7">
    <source>
        <dbReference type="EMBL" id="TWH16250.1"/>
    </source>
</evidence>
<keyword evidence="3 5" id="KW-1133">Transmembrane helix</keyword>
<feature type="transmembrane region" description="Helical" evidence="5">
    <location>
        <begin position="384"/>
        <end position="405"/>
    </location>
</feature>
<dbReference type="InterPro" id="IPR020846">
    <property type="entry name" value="MFS_dom"/>
</dbReference>
<dbReference type="Proteomes" id="UP000317573">
    <property type="component" value="Unassembled WGS sequence"/>
</dbReference>
<feature type="transmembrane region" description="Helical" evidence="5">
    <location>
        <begin position="178"/>
        <end position="197"/>
    </location>
</feature>
<feature type="transmembrane region" description="Helical" evidence="5">
    <location>
        <begin position="87"/>
        <end position="106"/>
    </location>
</feature>
<evidence type="ECO:0000256" key="2">
    <source>
        <dbReference type="ARBA" id="ARBA00022692"/>
    </source>
</evidence>
<gene>
    <name evidence="7" type="ORF">L618_002700000290</name>
</gene>
<dbReference type="CDD" id="cd17355">
    <property type="entry name" value="MFS_YcxA_like"/>
    <property type="match status" value="1"/>
</dbReference>
<dbReference type="PANTHER" id="PTHR11360:SF284">
    <property type="entry name" value="EG:103B4.3 PROTEIN-RELATED"/>
    <property type="match status" value="1"/>
</dbReference>
<name>A0A562E325_RHORH</name>
<dbReference type="GO" id="GO:0022857">
    <property type="term" value="F:transmembrane transporter activity"/>
    <property type="evidence" value="ECO:0007669"/>
    <property type="project" value="InterPro"/>
</dbReference>
<dbReference type="AlphaFoldDB" id="A0A562E325"/>
<feature type="domain" description="Major facilitator superfamily (MFS) profile" evidence="6">
    <location>
        <begin position="20"/>
        <end position="415"/>
    </location>
</feature>
<dbReference type="EMBL" id="VLJT01000025">
    <property type="protein sequence ID" value="TWH16250.1"/>
    <property type="molecule type" value="Genomic_DNA"/>
</dbReference>
<sequence length="433" mass="46302">MSAVGITGPQAPTRHLNRWWYVATGFLTLLFGTSTVNVLFNILGKPMTEEFGWDRSIIANGLSVETVMVGISIVILGFLIDRFGPKVPSVPMALTFGIGLMLMAALPNNEMLFFALCIVIGAGAGAVNPVAHSTVVSAWFQDRRGTALGILMAGLGACGVLMPYLANWVLGIGGWRMAFLVIGAVCTIIPASVYAFITRMPAEHDAEREAARLQGRVAGESLLTVARKYRQFWLLSVAIFLVSSATFGLMSQVVPMTTDKGISQTTAVSVLSVLSLSSIFARLLVGYLLDRFYAPLIGSIIFALCAIGVFLMITSTEVGLLFLGSALIGLGLGSEGDLAAYMVSRYFPKHSYGRVLGFIYFLYAQGAAFGIFLLGQIYSATGSYRAGALPIILLVGIGIVCLLMMGSYRFTLDHKEVNAIEEGRTTTASPATH</sequence>
<evidence type="ECO:0000259" key="6">
    <source>
        <dbReference type="PROSITE" id="PS50850"/>
    </source>
</evidence>
<keyword evidence="2 5" id="KW-0812">Transmembrane</keyword>
<feature type="transmembrane region" description="Helical" evidence="5">
    <location>
        <begin position="319"/>
        <end position="343"/>
    </location>
</feature>
<comment type="caution">
    <text evidence="7">The sequence shown here is derived from an EMBL/GenBank/DDBJ whole genome shotgun (WGS) entry which is preliminary data.</text>
</comment>
<dbReference type="InterPro" id="IPR011701">
    <property type="entry name" value="MFS"/>
</dbReference>
<evidence type="ECO:0000256" key="1">
    <source>
        <dbReference type="ARBA" id="ARBA00004651"/>
    </source>
</evidence>
<evidence type="ECO:0000313" key="8">
    <source>
        <dbReference type="Proteomes" id="UP000317573"/>
    </source>
</evidence>
<proteinExistence type="predicted"/>
<feature type="transmembrane region" description="Helical" evidence="5">
    <location>
        <begin position="56"/>
        <end position="80"/>
    </location>
</feature>
<dbReference type="RefSeq" id="WP_145692100.1">
    <property type="nucleotide sequence ID" value="NZ_VLJT01000025.1"/>
</dbReference>
<feature type="transmembrane region" description="Helical" evidence="5">
    <location>
        <begin position="20"/>
        <end position="44"/>
    </location>
</feature>
<evidence type="ECO:0000256" key="4">
    <source>
        <dbReference type="ARBA" id="ARBA00023136"/>
    </source>
</evidence>
<reference evidence="7 8" key="1">
    <citation type="submission" date="2019-07" db="EMBL/GenBank/DDBJ databases">
        <title>Genome sequencing of lignin-degrading bacterial isolates.</title>
        <authorList>
            <person name="Gladden J."/>
        </authorList>
    </citation>
    <scope>NUCLEOTIDE SEQUENCE [LARGE SCALE GENOMIC DNA]</scope>
    <source>
        <strain evidence="7 8">J45</strain>
    </source>
</reference>
<feature type="transmembrane region" description="Helical" evidence="5">
    <location>
        <begin position="147"/>
        <end position="166"/>
    </location>
</feature>
<dbReference type="SUPFAM" id="SSF103473">
    <property type="entry name" value="MFS general substrate transporter"/>
    <property type="match status" value="1"/>
</dbReference>
<feature type="transmembrane region" description="Helical" evidence="5">
    <location>
        <begin position="292"/>
        <end position="313"/>
    </location>
</feature>
<dbReference type="GO" id="GO:0005886">
    <property type="term" value="C:plasma membrane"/>
    <property type="evidence" value="ECO:0007669"/>
    <property type="project" value="UniProtKB-SubCell"/>
</dbReference>
<evidence type="ECO:0000256" key="3">
    <source>
        <dbReference type="ARBA" id="ARBA00022989"/>
    </source>
</evidence>
<feature type="transmembrane region" description="Helical" evidence="5">
    <location>
        <begin position="232"/>
        <end position="254"/>
    </location>
</feature>
<feature type="transmembrane region" description="Helical" evidence="5">
    <location>
        <begin position="355"/>
        <end position="378"/>
    </location>
</feature>
<dbReference type="PANTHER" id="PTHR11360">
    <property type="entry name" value="MONOCARBOXYLATE TRANSPORTER"/>
    <property type="match status" value="1"/>
</dbReference>
<dbReference type="Pfam" id="PF07690">
    <property type="entry name" value="MFS_1"/>
    <property type="match status" value="1"/>
</dbReference>
<keyword evidence="4 5" id="KW-0472">Membrane</keyword>
<comment type="subcellular location">
    <subcellularLocation>
        <location evidence="1">Cell membrane</location>
        <topology evidence="1">Multi-pass membrane protein</topology>
    </subcellularLocation>
</comment>
<dbReference type="Gene3D" id="1.20.1250.20">
    <property type="entry name" value="MFS general substrate transporter like domains"/>
    <property type="match status" value="2"/>
</dbReference>
<dbReference type="PROSITE" id="PS50850">
    <property type="entry name" value="MFS"/>
    <property type="match status" value="1"/>
</dbReference>
<accession>A0A562E325</accession>
<dbReference type="InterPro" id="IPR050327">
    <property type="entry name" value="Proton-linked_MCT"/>
</dbReference>
<organism evidence="7 8">
    <name type="scientific">Rhodococcus rhodochrous J45</name>
    <dbReference type="NCBI Taxonomy" id="935266"/>
    <lineage>
        <taxon>Bacteria</taxon>
        <taxon>Bacillati</taxon>
        <taxon>Actinomycetota</taxon>
        <taxon>Actinomycetes</taxon>
        <taxon>Mycobacteriales</taxon>
        <taxon>Nocardiaceae</taxon>
        <taxon>Rhodococcus</taxon>
    </lineage>
</organism>
<evidence type="ECO:0000256" key="5">
    <source>
        <dbReference type="SAM" id="Phobius"/>
    </source>
</evidence>
<feature type="transmembrane region" description="Helical" evidence="5">
    <location>
        <begin position="112"/>
        <end position="140"/>
    </location>
</feature>
<protein>
    <submittedName>
        <fullName evidence="7">Sugar phosphate permease</fullName>
    </submittedName>
</protein>
<feature type="transmembrane region" description="Helical" evidence="5">
    <location>
        <begin position="266"/>
        <end position="285"/>
    </location>
</feature>